<dbReference type="Proteomes" id="UP000252249">
    <property type="component" value="Unassembled WGS sequence"/>
</dbReference>
<evidence type="ECO:0000259" key="1">
    <source>
        <dbReference type="Pfam" id="PF01522"/>
    </source>
</evidence>
<dbReference type="EMBL" id="QPIG01000002">
    <property type="protein sequence ID" value="RCU57437.1"/>
    <property type="molecule type" value="Genomic_DNA"/>
</dbReference>
<dbReference type="InterPro" id="IPR011330">
    <property type="entry name" value="Glyco_hydro/deAcase_b/a-brl"/>
</dbReference>
<evidence type="ECO:0000313" key="3">
    <source>
        <dbReference type="Proteomes" id="UP000252249"/>
    </source>
</evidence>
<dbReference type="OrthoDB" id="7836272at2"/>
<dbReference type="GO" id="GO:0005975">
    <property type="term" value="P:carbohydrate metabolic process"/>
    <property type="evidence" value="ECO:0007669"/>
    <property type="project" value="InterPro"/>
</dbReference>
<evidence type="ECO:0000313" key="2">
    <source>
        <dbReference type="EMBL" id="RCU57437.1"/>
    </source>
</evidence>
<dbReference type="RefSeq" id="WP_072349173.1">
    <property type="nucleotide sequence ID" value="NZ_JAWVXR010000002.1"/>
</dbReference>
<dbReference type="CDD" id="cd10929">
    <property type="entry name" value="CE4_u5"/>
    <property type="match status" value="1"/>
</dbReference>
<name>A0A368P3J9_9FLAO</name>
<reference evidence="2 3" key="1">
    <citation type="submission" date="2018-07" db="EMBL/GenBank/DDBJ databases">
        <title>Oceanihabitans testaceum sp. nov., isolated from marine sediment.</title>
        <authorList>
            <person name="Li C.-M."/>
        </authorList>
    </citation>
    <scope>NUCLEOTIDE SEQUENCE [LARGE SCALE GENOMIC DNA]</scope>
    <source>
        <strain evidence="2 3">S9-10</strain>
    </source>
</reference>
<feature type="domain" description="NodB homology" evidence="1">
    <location>
        <begin position="37"/>
        <end position="185"/>
    </location>
</feature>
<sequence length="330" mass="38487">MKLSQGHLVISLDFELYWGVFDVRSLEDYKSNIEKVSEIIPRLLKLSDRYNIKLTFATVGFLLAKNKEELIAYSPNSKPSYSKKNFSSYRLIEHIGNNEKEDPYHYATSLVSLIKQNPNHEIGSHTFSHYYCNEVGQTPEQFEADLLANIAIAKQQHGLSIKSIAFPRNQINDDCLKICYKHGLTSYRGIEKHWMYDTHNTEKLENLKHRVYRLLDAYMNISGHNTNDLQTHHGLVNIASSRFLRSYSKKLSFLEATKILRIKKGMTHAAKKKQVYHLWWHPHNFGENTEENFKSLEEIFLHYSMLSHTYNFTSKTMTNLAELFSKEGND</sequence>
<dbReference type="Gene3D" id="3.20.20.370">
    <property type="entry name" value="Glycoside hydrolase/deacetylase"/>
    <property type="match status" value="1"/>
</dbReference>
<dbReference type="InterPro" id="IPR002509">
    <property type="entry name" value="NODB_dom"/>
</dbReference>
<gene>
    <name evidence="2" type="ORF">DU428_06490</name>
</gene>
<dbReference type="Pfam" id="PF01522">
    <property type="entry name" value="Polysacc_deac_1"/>
    <property type="match status" value="1"/>
</dbReference>
<protein>
    <submittedName>
        <fullName evidence="2">Polysaccharide deacetylase</fullName>
    </submittedName>
</protein>
<organism evidence="2 3">
    <name type="scientific">Oceanihabitans sediminis</name>
    <dbReference type="NCBI Taxonomy" id="1812012"/>
    <lineage>
        <taxon>Bacteria</taxon>
        <taxon>Pseudomonadati</taxon>
        <taxon>Bacteroidota</taxon>
        <taxon>Flavobacteriia</taxon>
        <taxon>Flavobacteriales</taxon>
        <taxon>Flavobacteriaceae</taxon>
        <taxon>Oceanihabitans</taxon>
    </lineage>
</organism>
<keyword evidence="3" id="KW-1185">Reference proteome</keyword>
<dbReference type="SUPFAM" id="SSF88713">
    <property type="entry name" value="Glycoside hydrolase/deacetylase"/>
    <property type="match status" value="1"/>
</dbReference>
<comment type="caution">
    <text evidence="2">The sequence shown here is derived from an EMBL/GenBank/DDBJ whole genome shotgun (WGS) entry which is preliminary data.</text>
</comment>
<dbReference type="GO" id="GO:0016810">
    <property type="term" value="F:hydrolase activity, acting on carbon-nitrogen (but not peptide) bonds"/>
    <property type="evidence" value="ECO:0007669"/>
    <property type="project" value="InterPro"/>
</dbReference>
<dbReference type="AlphaFoldDB" id="A0A368P3J9"/>
<accession>A0A368P3J9</accession>
<proteinExistence type="predicted"/>